<keyword evidence="3" id="KW-0238">DNA-binding</keyword>
<organism evidence="8">
    <name type="scientific">Fusarium oxysporum f. sp. pisi HDV247</name>
    <dbReference type="NCBI Taxonomy" id="1080344"/>
    <lineage>
        <taxon>Eukaryota</taxon>
        <taxon>Fungi</taxon>
        <taxon>Dikarya</taxon>
        <taxon>Ascomycota</taxon>
        <taxon>Pezizomycotina</taxon>
        <taxon>Sordariomycetes</taxon>
        <taxon>Hypocreomycetidae</taxon>
        <taxon>Hypocreales</taxon>
        <taxon>Nectriaceae</taxon>
        <taxon>Fusarium</taxon>
        <taxon>Fusarium oxysporum species complex</taxon>
    </lineage>
</organism>
<dbReference type="CDD" id="cd12148">
    <property type="entry name" value="fungal_TF_MHR"/>
    <property type="match status" value="1"/>
</dbReference>
<evidence type="ECO:0000256" key="4">
    <source>
        <dbReference type="ARBA" id="ARBA00023163"/>
    </source>
</evidence>
<keyword evidence="4" id="KW-0804">Transcription</keyword>
<evidence type="ECO:0000313" key="8">
    <source>
        <dbReference type="EMBL" id="EXA31429.1"/>
    </source>
</evidence>
<accession>W9NFH9</accession>
<proteinExistence type="predicted"/>
<dbReference type="InterPro" id="IPR036864">
    <property type="entry name" value="Zn2-C6_fun-type_DNA-bd_sf"/>
</dbReference>
<dbReference type="GO" id="GO:0000981">
    <property type="term" value="F:DNA-binding transcription factor activity, RNA polymerase II-specific"/>
    <property type="evidence" value="ECO:0007669"/>
    <property type="project" value="InterPro"/>
</dbReference>
<dbReference type="Pfam" id="PF04082">
    <property type="entry name" value="Fungal_trans"/>
    <property type="match status" value="1"/>
</dbReference>
<reference evidence="8" key="1">
    <citation type="submission" date="2011-10" db="EMBL/GenBank/DDBJ databases">
        <title>The Genome Sequence of Fusarium oxysporum HDV247.</title>
        <authorList>
            <consortium name="The Broad Institute Genome Sequencing Platform"/>
            <person name="Ma L.-J."/>
            <person name="Gale L.R."/>
            <person name="Schwartz D.C."/>
            <person name="Zhou S."/>
            <person name="Corby-Kistler H."/>
            <person name="Young S.K."/>
            <person name="Zeng Q."/>
            <person name="Gargeya S."/>
            <person name="Fitzgerald M."/>
            <person name="Haas B."/>
            <person name="Abouelleil A."/>
            <person name="Alvarado L."/>
            <person name="Arachchi H.M."/>
            <person name="Berlin A."/>
            <person name="Brown A."/>
            <person name="Chapman S.B."/>
            <person name="Chen Z."/>
            <person name="Dunbar C."/>
            <person name="Freedman E."/>
            <person name="Gearin G."/>
            <person name="Goldberg J."/>
            <person name="Griggs A."/>
            <person name="Gujja S."/>
            <person name="Heiman D."/>
            <person name="Howarth C."/>
            <person name="Larson L."/>
            <person name="Lui A."/>
            <person name="MacDonald P.J.P."/>
            <person name="Montmayeur A."/>
            <person name="Murphy C."/>
            <person name="Neiman D."/>
            <person name="Pearson M."/>
            <person name="Priest M."/>
            <person name="Roberts A."/>
            <person name="Saif S."/>
            <person name="Shea T."/>
            <person name="Shenoy N."/>
            <person name="Sisk P."/>
            <person name="Stolte C."/>
            <person name="Sykes S."/>
            <person name="Wortman J."/>
            <person name="Nusbaum C."/>
            <person name="Birren B."/>
        </authorList>
    </citation>
    <scope>NUCLEOTIDE SEQUENCE [LARGE SCALE GENOMIC DNA]</scope>
    <source>
        <strain evidence="8">HDV247</strain>
    </source>
</reference>
<dbReference type="PANTHER" id="PTHR47424:SF3">
    <property type="entry name" value="REGULATORY PROTEIN GAL4"/>
    <property type="match status" value="1"/>
</dbReference>
<dbReference type="GO" id="GO:0000978">
    <property type="term" value="F:RNA polymerase II cis-regulatory region sequence-specific DNA binding"/>
    <property type="evidence" value="ECO:0007669"/>
    <property type="project" value="TreeGrafter"/>
</dbReference>
<dbReference type="GO" id="GO:0005634">
    <property type="term" value="C:nucleus"/>
    <property type="evidence" value="ECO:0007669"/>
    <property type="project" value="TreeGrafter"/>
</dbReference>
<dbReference type="Gene3D" id="4.10.240.10">
    <property type="entry name" value="Zn(2)-C6 fungal-type DNA-binding domain"/>
    <property type="match status" value="1"/>
</dbReference>
<evidence type="ECO:0000256" key="6">
    <source>
        <dbReference type="SAM" id="MobiDB-lite"/>
    </source>
</evidence>
<dbReference type="GO" id="GO:0008270">
    <property type="term" value="F:zinc ion binding"/>
    <property type="evidence" value="ECO:0007669"/>
    <property type="project" value="InterPro"/>
</dbReference>
<dbReference type="PROSITE" id="PS50048">
    <property type="entry name" value="ZN2_CY6_FUNGAL_2"/>
    <property type="match status" value="1"/>
</dbReference>
<dbReference type="OrthoDB" id="424974at2759"/>
<dbReference type="InterPro" id="IPR001138">
    <property type="entry name" value="Zn2Cys6_DnaBD"/>
</dbReference>
<evidence type="ECO:0000256" key="5">
    <source>
        <dbReference type="ARBA" id="ARBA00023242"/>
    </source>
</evidence>
<keyword evidence="2" id="KW-0805">Transcription regulation</keyword>
<dbReference type="Proteomes" id="UP000030751">
    <property type="component" value="Unassembled WGS sequence"/>
</dbReference>
<dbReference type="CDD" id="cd00067">
    <property type="entry name" value="GAL4"/>
    <property type="match status" value="1"/>
</dbReference>
<dbReference type="Pfam" id="PF00172">
    <property type="entry name" value="Zn_clus"/>
    <property type="match status" value="1"/>
</dbReference>
<dbReference type="PANTHER" id="PTHR47424">
    <property type="entry name" value="REGULATORY PROTEIN GAL4"/>
    <property type="match status" value="1"/>
</dbReference>
<dbReference type="HOGENOM" id="CLU_023747_0_0_1"/>
<dbReference type="InterPro" id="IPR051127">
    <property type="entry name" value="Fungal_SecMet_Regulators"/>
</dbReference>
<dbReference type="PROSITE" id="PS00463">
    <property type="entry name" value="ZN2_CY6_FUNGAL_1"/>
    <property type="match status" value="1"/>
</dbReference>
<feature type="region of interest" description="Disordered" evidence="6">
    <location>
        <begin position="119"/>
        <end position="144"/>
    </location>
</feature>
<evidence type="ECO:0000259" key="7">
    <source>
        <dbReference type="PROSITE" id="PS50048"/>
    </source>
</evidence>
<dbReference type="EMBL" id="JH651015">
    <property type="protein sequence ID" value="EXA31429.1"/>
    <property type="molecule type" value="Genomic_DNA"/>
</dbReference>
<evidence type="ECO:0000256" key="3">
    <source>
        <dbReference type="ARBA" id="ARBA00023125"/>
    </source>
</evidence>
<dbReference type="AlphaFoldDB" id="W9NFH9"/>
<reference evidence="8" key="2">
    <citation type="submission" date="2012-05" db="EMBL/GenBank/DDBJ databases">
        <title>Annotation of the Genome Sequence of Fusarium oxysporum HDV247.</title>
        <authorList>
            <consortium name="The Broad Institute Genomics Platform"/>
            <person name="Ma L.-J."/>
            <person name="Corby-Kistler H."/>
            <person name="Broz K."/>
            <person name="Gale L.R."/>
            <person name="Jonkers W."/>
            <person name="O'Donnell K."/>
            <person name="Ploetz R."/>
            <person name="Steinberg C."/>
            <person name="Schwartz D.C."/>
            <person name="VanEtten H."/>
            <person name="Zhou S."/>
            <person name="Young S.K."/>
            <person name="Zeng Q."/>
            <person name="Gargeya S."/>
            <person name="Fitzgerald M."/>
            <person name="Abouelleil A."/>
            <person name="Alvarado L."/>
            <person name="Chapman S.B."/>
            <person name="Gainer-Dewar J."/>
            <person name="Goldberg J."/>
            <person name="Griggs A."/>
            <person name="Gujja S."/>
            <person name="Hansen M."/>
            <person name="Howarth C."/>
            <person name="Imamovic A."/>
            <person name="Ireland A."/>
            <person name="Larimer J."/>
            <person name="McCowan C."/>
            <person name="Murphy C."/>
            <person name="Pearson M."/>
            <person name="Poon T.W."/>
            <person name="Priest M."/>
            <person name="Roberts A."/>
            <person name="Saif S."/>
            <person name="Shea T."/>
            <person name="Sykes S."/>
            <person name="Wortman J."/>
            <person name="Nusbaum C."/>
            <person name="Birren B."/>
        </authorList>
    </citation>
    <scope>NUCLEOTIDE SEQUENCE</scope>
    <source>
        <strain evidence="8">HDV247</strain>
    </source>
</reference>
<dbReference type="SUPFAM" id="SSF57701">
    <property type="entry name" value="Zn2/Cys6 DNA-binding domain"/>
    <property type="match status" value="1"/>
</dbReference>
<sequence length="723" mass="81517">MPGKPVEKPVHKRRRVAQACQPCRTMKAKCDGRKPQCGRCVGYGFTCIYAKHRSSRHPEVNEEVSHDGTSLEAVDELREAIGGYEELIHYLISKKKQGNSDSEELHSKVKERAKKALDRVASLTDSHTNNISSISEPDQVSNLRPPHTQHRYLGEVSDVHFFNLVKGLLQTQELSDLRQRFDSYEQDGEVLAINGRSNEPTAVPGPIETKELVGVYFSTIHIAYPCIPQSTFMAVWGGFENFIKEDETPTKAADLAILYVICAIGSYYTSFPGRDPDSRTRHERYFQHAMILTARIGRHRSIQYVSLLLAQSFYLLAVSKTDSCWATLGQAVRIAQSIGLHVESPMSESQRTTELERKRRLWYSIYVLDRLLSLQLGRPPAVHDEDCSVALPSRRGDDQIDWAASTIEPAEDGPSAGDYFIAVIGFSHIVGCVLRDIYGPAHVRPTPEMMLSTQTLDQKLVEWRLNLPRKLRFDLGHAFDQNITFRRQRNMLAIKFHHLRALIHRPYLCYPLLRQLDDPSIGLPQVDWPLISLFERTCVDEARQTARLLHHVSDKQDLVHEFPWLQMISCLICAGSILLVSSIFSQQSPDGNGEFDTEGLREDAETCLTVFEALSSNSKSAGIARDMIKGLKQCGFDWRKRNCEGLNELLREVLQQPNQSIQLQGSPSYVGPVVQEMIDLGHHHGAPLSDVATTPQSWPVEIIDSMAWPSQFFSAIHGDGNRG</sequence>
<keyword evidence="5" id="KW-0539">Nucleus</keyword>
<dbReference type="GO" id="GO:0006351">
    <property type="term" value="P:DNA-templated transcription"/>
    <property type="evidence" value="ECO:0007669"/>
    <property type="project" value="InterPro"/>
</dbReference>
<evidence type="ECO:0000256" key="2">
    <source>
        <dbReference type="ARBA" id="ARBA00023015"/>
    </source>
</evidence>
<feature type="compositionally biased region" description="Polar residues" evidence="6">
    <location>
        <begin position="123"/>
        <end position="142"/>
    </location>
</feature>
<evidence type="ECO:0000256" key="1">
    <source>
        <dbReference type="ARBA" id="ARBA00022723"/>
    </source>
</evidence>
<dbReference type="SMART" id="SM00066">
    <property type="entry name" value="GAL4"/>
    <property type="match status" value="1"/>
</dbReference>
<dbReference type="SMART" id="SM00906">
    <property type="entry name" value="Fungal_trans"/>
    <property type="match status" value="1"/>
</dbReference>
<gene>
    <name evidence="8" type="ORF">FOVG_17267</name>
</gene>
<dbReference type="GO" id="GO:0000435">
    <property type="term" value="P:positive regulation of transcription from RNA polymerase II promoter by galactose"/>
    <property type="evidence" value="ECO:0007669"/>
    <property type="project" value="TreeGrafter"/>
</dbReference>
<feature type="domain" description="Zn(2)-C6 fungal-type" evidence="7">
    <location>
        <begin position="19"/>
        <end position="49"/>
    </location>
</feature>
<name>W9NFH9_FUSOX</name>
<keyword evidence="1" id="KW-0479">Metal-binding</keyword>
<protein>
    <recommendedName>
        <fullName evidence="7">Zn(2)-C6 fungal-type domain-containing protein</fullName>
    </recommendedName>
</protein>
<dbReference type="InterPro" id="IPR007219">
    <property type="entry name" value="XnlR_reg_dom"/>
</dbReference>